<evidence type="ECO:0000259" key="1">
    <source>
        <dbReference type="PROSITE" id="PS50943"/>
    </source>
</evidence>
<dbReference type="CDD" id="cd06529">
    <property type="entry name" value="S24_LexA-like"/>
    <property type="match status" value="1"/>
</dbReference>
<dbReference type="InterPro" id="IPR010982">
    <property type="entry name" value="Lambda_DNA-bd_dom_sf"/>
</dbReference>
<keyword evidence="3" id="KW-1185">Reference proteome</keyword>
<protein>
    <submittedName>
        <fullName evidence="2">Phage repressor protein</fullName>
    </submittedName>
</protein>
<dbReference type="Proteomes" id="UP001208938">
    <property type="component" value="Unassembled WGS sequence"/>
</dbReference>
<name>A0ABT3H401_9RHOB</name>
<dbReference type="InterPro" id="IPR015927">
    <property type="entry name" value="Peptidase_S24_S26A/B/C"/>
</dbReference>
<evidence type="ECO:0000313" key="2">
    <source>
        <dbReference type="EMBL" id="MCW1934556.1"/>
    </source>
</evidence>
<dbReference type="Gene3D" id="1.10.260.40">
    <property type="entry name" value="lambda repressor-like DNA-binding domains"/>
    <property type="match status" value="1"/>
</dbReference>
<organism evidence="2 3">
    <name type="scientific">Pararhodobacter zhoushanensis</name>
    <dbReference type="NCBI Taxonomy" id="2479545"/>
    <lineage>
        <taxon>Bacteria</taxon>
        <taxon>Pseudomonadati</taxon>
        <taxon>Pseudomonadota</taxon>
        <taxon>Alphaproteobacteria</taxon>
        <taxon>Rhodobacterales</taxon>
        <taxon>Paracoccaceae</taxon>
        <taxon>Pararhodobacter</taxon>
    </lineage>
</organism>
<dbReference type="SUPFAM" id="SSF47413">
    <property type="entry name" value="lambda repressor-like DNA-binding domains"/>
    <property type="match status" value="1"/>
</dbReference>
<dbReference type="RefSeq" id="WP_264507340.1">
    <property type="nucleotide sequence ID" value="NZ_JAPDFL010000001.1"/>
</dbReference>
<feature type="domain" description="HTH cro/C1-type" evidence="1">
    <location>
        <begin position="17"/>
        <end position="64"/>
    </location>
</feature>
<sequence length="210" mass="22437">MKTSFRDAFFIALHESGRSMRDVAIASGVSYEQLKKFKQGKSEKTNAEDAAALAAALGHSVESLLGTAGVSVRSMIAVAGRVGAGAIVNLTDDHTKGEGLYQIICPPQIQPSGVVGVEIEGDSMVPIYHPGDVLLYSRHALGVPSEALNRICVAEDMDGHAWVKQVRIGTEHGLFNLISANPSGQNMLDVPLKWAAPVRLHLPAEFVKRV</sequence>
<accession>A0ABT3H401</accession>
<evidence type="ECO:0000313" key="3">
    <source>
        <dbReference type="Proteomes" id="UP001208938"/>
    </source>
</evidence>
<dbReference type="Pfam" id="PF00717">
    <property type="entry name" value="Peptidase_S24"/>
    <property type="match status" value="1"/>
</dbReference>
<reference evidence="2 3" key="1">
    <citation type="submission" date="2022-10" db="EMBL/GenBank/DDBJ databases">
        <title>Pararhodobacter sp. nov., isolated from marine algae.</title>
        <authorList>
            <person name="Choi B.J."/>
            <person name="Kim J.M."/>
            <person name="Lee J.K."/>
            <person name="Choi D.G."/>
            <person name="Jeon C.O."/>
        </authorList>
    </citation>
    <scope>NUCLEOTIDE SEQUENCE [LARGE SCALE GENOMIC DNA]</scope>
    <source>
        <strain evidence="2 3">ZQ420</strain>
    </source>
</reference>
<dbReference type="InterPro" id="IPR036286">
    <property type="entry name" value="LexA/Signal_pep-like_sf"/>
</dbReference>
<dbReference type="SUPFAM" id="SSF51306">
    <property type="entry name" value="LexA/Signal peptidase"/>
    <property type="match status" value="1"/>
</dbReference>
<dbReference type="InterPro" id="IPR001387">
    <property type="entry name" value="Cro/C1-type_HTH"/>
</dbReference>
<proteinExistence type="predicted"/>
<dbReference type="Gene3D" id="2.10.109.10">
    <property type="entry name" value="Umud Fragment, subunit A"/>
    <property type="match status" value="1"/>
</dbReference>
<dbReference type="PROSITE" id="PS50943">
    <property type="entry name" value="HTH_CROC1"/>
    <property type="match status" value="1"/>
</dbReference>
<gene>
    <name evidence="2" type="ORF">OKW52_20435</name>
</gene>
<dbReference type="InterPro" id="IPR039418">
    <property type="entry name" value="LexA-like"/>
</dbReference>
<comment type="caution">
    <text evidence="2">The sequence shown here is derived from an EMBL/GenBank/DDBJ whole genome shotgun (WGS) entry which is preliminary data.</text>
</comment>
<dbReference type="EMBL" id="JAPDFL010000001">
    <property type="protein sequence ID" value="MCW1934556.1"/>
    <property type="molecule type" value="Genomic_DNA"/>
</dbReference>